<dbReference type="GO" id="GO:0009063">
    <property type="term" value="P:amino acid catabolic process"/>
    <property type="evidence" value="ECO:0007669"/>
    <property type="project" value="InterPro"/>
</dbReference>
<dbReference type="GO" id="GO:0043748">
    <property type="term" value="F:O-succinylbenzoate synthase activity"/>
    <property type="evidence" value="ECO:0007669"/>
    <property type="project" value="UniProtKB-EC"/>
</dbReference>
<dbReference type="SFLD" id="SFLDF00009">
    <property type="entry name" value="o-succinylbenzoate_synthase"/>
    <property type="match status" value="1"/>
</dbReference>
<dbReference type="UniPathway" id="UPA01057">
    <property type="reaction ID" value="UER00165"/>
</dbReference>
<dbReference type="SUPFAM" id="SSF51604">
    <property type="entry name" value="Enolase C-terminal domain-like"/>
    <property type="match status" value="1"/>
</dbReference>
<dbReference type="SFLD" id="SFLDG00180">
    <property type="entry name" value="muconate_cycloisomerase"/>
    <property type="match status" value="1"/>
</dbReference>
<dbReference type="OrthoDB" id="214520at2157"/>
<comment type="pathway">
    <text evidence="4">Quinol/quinone metabolism; 1,4-dihydroxy-2-naphthoate biosynthesis; 1,4-dihydroxy-2-naphthoate from chorismate: step 4/7.</text>
</comment>
<dbReference type="PANTHER" id="PTHR48073:SF2">
    <property type="entry name" value="O-SUCCINYLBENZOATE SYNTHASE"/>
    <property type="match status" value="1"/>
</dbReference>
<dbReference type="HAMAP" id="MF_00470">
    <property type="entry name" value="MenC_1"/>
    <property type="match status" value="1"/>
</dbReference>
<proteinExistence type="inferred from homology"/>
<dbReference type="EC" id="4.2.1.113" evidence="4"/>
<feature type="binding site" evidence="4">
    <location>
        <position position="207"/>
    </location>
    <ligand>
        <name>Mg(2+)</name>
        <dbReference type="ChEBI" id="CHEBI:18420"/>
    </ligand>
</feature>
<dbReference type="CDD" id="cd03320">
    <property type="entry name" value="OSBS"/>
    <property type="match status" value="1"/>
</dbReference>
<dbReference type="InterPro" id="IPR013342">
    <property type="entry name" value="Mandelate_racemase_C"/>
</dbReference>
<dbReference type="InterPro" id="IPR029065">
    <property type="entry name" value="Enolase_C-like"/>
</dbReference>
<evidence type="ECO:0000256" key="1">
    <source>
        <dbReference type="ARBA" id="ARBA00022723"/>
    </source>
</evidence>
<comment type="caution">
    <text evidence="6">The sequence shown here is derived from an EMBL/GenBank/DDBJ whole genome shotgun (WGS) entry which is preliminary data.</text>
</comment>
<gene>
    <name evidence="4" type="primary">menC</name>
    <name evidence="6" type="ORF">C479_01941</name>
</gene>
<dbReference type="PATRIC" id="fig|1227490.4.peg.394"/>
<keyword evidence="3 4" id="KW-0456">Lyase</keyword>
<comment type="catalytic activity">
    <reaction evidence="4">
        <text>(1R,6R)-6-hydroxy-2-succinyl-cyclohexa-2,4-diene-1-carboxylate = 2-succinylbenzoate + H2O</text>
        <dbReference type="Rhea" id="RHEA:10196"/>
        <dbReference type="ChEBI" id="CHEBI:15377"/>
        <dbReference type="ChEBI" id="CHEBI:18325"/>
        <dbReference type="ChEBI" id="CHEBI:58689"/>
        <dbReference type="EC" id="4.2.1.113"/>
    </reaction>
</comment>
<dbReference type="AlphaFoldDB" id="M0BTZ1"/>
<dbReference type="GO" id="GO:0000287">
    <property type="term" value="F:magnesium ion binding"/>
    <property type="evidence" value="ECO:0007669"/>
    <property type="project" value="UniProtKB-UniRule"/>
</dbReference>
<comment type="function">
    <text evidence="4">Converts 2-succinyl-6-hydroxy-2,4-cyclohexadiene-1-carboxylate (SHCHC) to 2-succinylbenzoate (OSB).</text>
</comment>
<evidence type="ECO:0000313" key="7">
    <source>
        <dbReference type="Proteomes" id="UP000011560"/>
    </source>
</evidence>
<dbReference type="InterPro" id="IPR010196">
    <property type="entry name" value="OSB_synthase_MenC1"/>
</dbReference>
<dbReference type="GO" id="GO:0009234">
    <property type="term" value="P:menaquinone biosynthetic process"/>
    <property type="evidence" value="ECO:0007669"/>
    <property type="project" value="UniProtKB-UniRule"/>
</dbReference>
<organism evidence="6 7">
    <name type="scientific">Halovivax asiaticus JCM 14624</name>
    <dbReference type="NCBI Taxonomy" id="1227490"/>
    <lineage>
        <taxon>Archaea</taxon>
        <taxon>Methanobacteriati</taxon>
        <taxon>Methanobacteriota</taxon>
        <taxon>Stenosarchaea group</taxon>
        <taxon>Halobacteria</taxon>
        <taxon>Halobacteriales</taxon>
        <taxon>Natrialbaceae</taxon>
        <taxon>Halovivax</taxon>
    </lineage>
</organism>
<sequence length="347" mass="36172">MKLDVRYRAFSCQLTRPLRTANGAIEERSGFLIRISDGTDTGYGEATPLAGWTESIDACRASLDDAVDAASNGQSAVLDAVDDTAAARHGVSLALGDLAATRDANPLYRDLGALERVPRIPVNATIGDGSPSETVEAVERAIGDGFSCCKLKVGRDEVGEDIDRIRRARDAVGPDVDLRVDANGAWTFDEAERALDELDDLGVSILEQPLPAGALSGLAELRGNGVAIAVDEGLLEHGVDAIESAQAADVYVLKPMALGGVDVARRVAAWVAESDRSAIVTTTIDAVVARTAAVHLAAAIPNVLASGVATGDRLADDLARDPVFIDGGTAVIPQTKGLGIENVWTEP</sequence>
<dbReference type="UniPathway" id="UPA00079"/>
<dbReference type="SUPFAM" id="SSF54826">
    <property type="entry name" value="Enolase N-terminal domain-like"/>
    <property type="match status" value="1"/>
</dbReference>
<feature type="binding site" evidence="4">
    <location>
        <position position="231"/>
    </location>
    <ligand>
        <name>Mg(2+)</name>
        <dbReference type="ChEBI" id="CHEBI:18420"/>
    </ligand>
</feature>
<dbReference type="Gene3D" id="3.30.390.10">
    <property type="entry name" value="Enolase-like, N-terminal domain"/>
    <property type="match status" value="1"/>
</dbReference>
<dbReference type="Proteomes" id="UP000011560">
    <property type="component" value="Unassembled WGS sequence"/>
</dbReference>
<dbReference type="InterPro" id="IPR029017">
    <property type="entry name" value="Enolase-like_N"/>
</dbReference>
<name>M0BTZ1_9EURY</name>
<dbReference type="STRING" id="1227490.C479_01941"/>
<comment type="cofactor">
    <cofactor evidence="4">
        <name>a divalent metal cation</name>
        <dbReference type="ChEBI" id="CHEBI:60240"/>
    </cofactor>
</comment>
<dbReference type="Gene3D" id="3.20.20.120">
    <property type="entry name" value="Enolase-like C-terminal domain"/>
    <property type="match status" value="1"/>
</dbReference>
<protein>
    <recommendedName>
        <fullName evidence="4">o-succinylbenzoate synthase</fullName>
        <shortName evidence="4">OSB synthase</shortName>
        <shortName evidence="4">OSBS</shortName>
        <ecNumber evidence="4">4.2.1.113</ecNumber>
    </recommendedName>
    <alternativeName>
        <fullName evidence="4">4-(2'-carboxyphenyl)-4-oxybutyric acid synthase</fullName>
    </alternativeName>
    <alternativeName>
        <fullName evidence="4">o-succinylbenzoic acid synthase</fullName>
    </alternativeName>
</protein>
<feature type="active site" description="Proton donor" evidence="4">
    <location>
        <position position="152"/>
    </location>
</feature>
<keyword evidence="7" id="KW-1185">Reference proteome</keyword>
<dbReference type="InterPro" id="IPR018110">
    <property type="entry name" value="Mandel_Rmase/mucon_lact_enz_CS"/>
</dbReference>
<dbReference type="PANTHER" id="PTHR48073">
    <property type="entry name" value="O-SUCCINYLBENZOATE SYNTHASE-RELATED"/>
    <property type="match status" value="1"/>
</dbReference>
<dbReference type="Pfam" id="PF13378">
    <property type="entry name" value="MR_MLE_C"/>
    <property type="match status" value="1"/>
</dbReference>
<dbReference type="SFLD" id="SFLDS00001">
    <property type="entry name" value="Enolase"/>
    <property type="match status" value="1"/>
</dbReference>
<evidence type="ECO:0000259" key="5">
    <source>
        <dbReference type="SMART" id="SM00922"/>
    </source>
</evidence>
<feature type="binding site" evidence="4">
    <location>
        <position position="181"/>
    </location>
    <ligand>
        <name>Mg(2+)</name>
        <dbReference type="ChEBI" id="CHEBI:18420"/>
    </ligand>
</feature>
<comment type="similarity">
    <text evidence="4">Belongs to the mandelate racemase/muconate lactonizing enzyme family. MenC type 1 subfamily.</text>
</comment>
<dbReference type="RefSeq" id="WP_007697017.1">
    <property type="nucleotide sequence ID" value="NZ_AOIQ01000006.1"/>
</dbReference>
<dbReference type="InterPro" id="IPR036849">
    <property type="entry name" value="Enolase-like_C_sf"/>
</dbReference>
<dbReference type="SMART" id="SM00922">
    <property type="entry name" value="MR_MLE"/>
    <property type="match status" value="1"/>
</dbReference>
<keyword evidence="1 4" id="KW-0479">Metal-binding</keyword>
<feature type="domain" description="Mandelate racemase/muconate lactonizing enzyme C-terminal" evidence="5">
    <location>
        <begin position="131"/>
        <end position="228"/>
    </location>
</feature>
<accession>M0BTZ1</accession>
<evidence type="ECO:0000256" key="4">
    <source>
        <dbReference type="HAMAP-Rule" id="MF_00470"/>
    </source>
</evidence>
<evidence type="ECO:0000256" key="2">
    <source>
        <dbReference type="ARBA" id="ARBA00022842"/>
    </source>
</evidence>
<comment type="pathway">
    <text evidence="4">Quinol/quinone metabolism; menaquinone biosynthesis.</text>
</comment>
<feature type="active site" description="Proton acceptor" evidence="4">
    <location>
        <position position="254"/>
    </location>
</feature>
<evidence type="ECO:0000256" key="3">
    <source>
        <dbReference type="ARBA" id="ARBA00023239"/>
    </source>
</evidence>
<reference evidence="6 7" key="1">
    <citation type="journal article" date="2014" name="PLoS Genet.">
        <title>Phylogenetically driven sequencing of extremely halophilic archaea reveals strategies for static and dynamic osmo-response.</title>
        <authorList>
            <person name="Becker E.A."/>
            <person name="Seitzer P.M."/>
            <person name="Tritt A."/>
            <person name="Larsen D."/>
            <person name="Krusor M."/>
            <person name="Yao A.I."/>
            <person name="Wu D."/>
            <person name="Madern D."/>
            <person name="Eisen J.A."/>
            <person name="Darling A.E."/>
            <person name="Facciotti M.T."/>
        </authorList>
    </citation>
    <scope>NUCLEOTIDE SEQUENCE [LARGE SCALE GENOMIC DNA]</scope>
    <source>
        <strain evidence="6 7">JCM 14624</strain>
    </source>
</reference>
<keyword evidence="4" id="KW-0474">Menaquinone biosynthesis</keyword>
<evidence type="ECO:0000313" key="6">
    <source>
        <dbReference type="EMBL" id="ELZ13567.1"/>
    </source>
</evidence>
<dbReference type="EMBL" id="AOIQ01000006">
    <property type="protein sequence ID" value="ELZ13567.1"/>
    <property type="molecule type" value="Genomic_DNA"/>
</dbReference>
<keyword evidence="2 4" id="KW-0460">Magnesium</keyword>
<dbReference type="PROSITE" id="PS00909">
    <property type="entry name" value="MR_MLE_2"/>
    <property type="match status" value="1"/>
</dbReference>